<protein>
    <submittedName>
        <fullName evidence="1">Uncharacterized protein</fullName>
    </submittedName>
</protein>
<proteinExistence type="predicted"/>
<dbReference type="Proteomes" id="UP000828048">
    <property type="component" value="Chromosome 12"/>
</dbReference>
<keyword evidence="2" id="KW-1185">Reference proteome</keyword>
<dbReference type="EMBL" id="CM037162">
    <property type="protein sequence ID" value="KAH7862175.1"/>
    <property type="molecule type" value="Genomic_DNA"/>
</dbReference>
<name>A0ACB7Z8N0_9ERIC</name>
<reference evidence="1 2" key="1">
    <citation type="journal article" date="2021" name="Hortic Res">
        <title>High-quality reference genome and annotation aids understanding of berry development for evergreen blueberry (Vaccinium darrowii).</title>
        <authorList>
            <person name="Yu J."/>
            <person name="Hulse-Kemp A.M."/>
            <person name="Babiker E."/>
            <person name="Staton M."/>
        </authorList>
    </citation>
    <scope>NUCLEOTIDE SEQUENCE [LARGE SCALE GENOMIC DNA]</scope>
    <source>
        <strain evidence="2">cv. NJ 8807/NJ 8810</strain>
        <tissue evidence="1">Young leaf</tissue>
    </source>
</reference>
<evidence type="ECO:0000313" key="1">
    <source>
        <dbReference type="EMBL" id="KAH7862175.1"/>
    </source>
</evidence>
<accession>A0ACB7Z8N0</accession>
<evidence type="ECO:0000313" key="2">
    <source>
        <dbReference type="Proteomes" id="UP000828048"/>
    </source>
</evidence>
<gene>
    <name evidence="1" type="ORF">Vadar_001086</name>
</gene>
<organism evidence="1 2">
    <name type="scientific">Vaccinium darrowii</name>
    <dbReference type="NCBI Taxonomy" id="229202"/>
    <lineage>
        <taxon>Eukaryota</taxon>
        <taxon>Viridiplantae</taxon>
        <taxon>Streptophyta</taxon>
        <taxon>Embryophyta</taxon>
        <taxon>Tracheophyta</taxon>
        <taxon>Spermatophyta</taxon>
        <taxon>Magnoliopsida</taxon>
        <taxon>eudicotyledons</taxon>
        <taxon>Gunneridae</taxon>
        <taxon>Pentapetalae</taxon>
        <taxon>asterids</taxon>
        <taxon>Ericales</taxon>
        <taxon>Ericaceae</taxon>
        <taxon>Vaccinioideae</taxon>
        <taxon>Vaccinieae</taxon>
        <taxon>Vaccinium</taxon>
    </lineage>
</organism>
<sequence>MASVQDITVGAAVNILSAVVFLVAFAILRLQPFNDRVYFPKWYLKGIRGSPTRSGAFVSKFINLDCRTYLKFLNWMPAALRMPELELIDHAGLDSAVYIRIYLLGLKIFVPITALAFLILVPVNWTGQTLETIKDITFTNIDKLSISNVPPGSKRFWAHLVMAYVFTFWTCYVLYKEYKIVTNMRLRFLASENRRPDQFSVLVRNVPADPDESVSEHVEHFFCVNHPDHYLTHQIVYNANKLAKLVEKKKSLQNWLIYYQNKYERKPDKKPTTKTGFWGLWGKRVDAIDYYTAEIEKLSKQEAAERESVISDPKAIVPAAFVSFKTRWGAAVCAQTQQTSNPTIWLTEWAPEPRDVYWSNLAIPYVALTIRRLLMAVGLFFLTFFFMIPIAFVQTLANIEGIEKVLPFLKPLIDVKVVKSFIQGFLPGIALKIFLILLPTILMTMSKIEGFTSLSTLERRSAGKYHLFLLVNVFLGSIGVGTAFQQMDTFLNQSPTEIPKTVGMSIPMKATFFITYIMVDGWAGIAAEIVRLVPLVMFHLKNTFLVKTDRDREEAMDPGSLNFYTSEPRIQLYFLLGLVYSVVTPILLPFIIVFFAFSFMVFRHQIINVYDQKYESGATFWPDVHRRIIIGLIISQLLLMGLMSTKGAKQSTLVLIALPILTFWFHRFCKGRFESVFVKYPLQDAMVKDTLERATEPQLNLKAYLQDAYIHPVFKGGEFERPAAIDEEENNPLVATRRSSQRGSKHVTSGENSDVGV</sequence>
<comment type="caution">
    <text evidence="1">The sequence shown here is derived from an EMBL/GenBank/DDBJ whole genome shotgun (WGS) entry which is preliminary data.</text>
</comment>